<proteinExistence type="predicted"/>
<reference evidence="2 3" key="1">
    <citation type="submission" date="2019-05" db="EMBL/GenBank/DDBJ databases">
        <authorList>
            <person name="Chen C."/>
        </authorList>
    </citation>
    <scope>NUCLEOTIDE SEQUENCE [LARGE SCALE GENOMIC DNA]</scope>
    <source>
        <strain evidence="2 3">HB172198</strain>
    </source>
</reference>
<dbReference type="KEGG" id="palo:E6C60_1579"/>
<name>A0A4P8XIV2_9BACL</name>
<accession>A0A4P8XIV2</accession>
<sequence>MYYYNIAILRLLLPIAGIIMILIGTSVYSVYKALQKEVVILQENDSKLEEIQNNVMTRLSTSLMVLAVAMMLAGCAKGDSHFIVQGKIEDISSETGQILVDGFWLPVREHERFMVGEYVIAEIESRAPGDSYDPDLTTVRRIERGSEASK</sequence>
<feature type="transmembrane region" description="Helical" evidence="1">
    <location>
        <begin position="12"/>
        <end position="34"/>
    </location>
</feature>
<keyword evidence="1" id="KW-0472">Membrane</keyword>
<evidence type="ECO:0000256" key="1">
    <source>
        <dbReference type="SAM" id="Phobius"/>
    </source>
</evidence>
<dbReference type="AlphaFoldDB" id="A0A4P8XIV2"/>
<dbReference type="Proteomes" id="UP000300879">
    <property type="component" value="Chromosome"/>
</dbReference>
<keyword evidence="3" id="KW-1185">Reference proteome</keyword>
<keyword evidence="1" id="KW-0812">Transmembrane</keyword>
<evidence type="ECO:0000313" key="2">
    <source>
        <dbReference type="EMBL" id="QCT02295.1"/>
    </source>
</evidence>
<gene>
    <name evidence="2" type="ORF">E6C60_1579</name>
</gene>
<dbReference type="EMBL" id="CP040396">
    <property type="protein sequence ID" value="QCT02295.1"/>
    <property type="molecule type" value="Genomic_DNA"/>
</dbReference>
<keyword evidence="1" id="KW-1133">Transmembrane helix</keyword>
<organism evidence="2 3">
    <name type="scientific">Paenibacillus algicola</name>
    <dbReference type="NCBI Taxonomy" id="2565926"/>
    <lineage>
        <taxon>Bacteria</taxon>
        <taxon>Bacillati</taxon>
        <taxon>Bacillota</taxon>
        <taxon>Bacilli</taxon>
        <taxon>Bacillales</taxon>
        <taxon>Paenibacillaceae</taxon>
        <taxon>Paenibacillus</taxon>
    </lineage>
</organism>
<evidence type="ECO:0000313" key="3">
    <source>
        <dbReference type="Proteomes" id="UP000300879"/>
    </source>
</evidence>
<protein>
    <submittedName>
        <fullName evidence="2">Calcium-transporting atpase 4, endoplasmic reticulum-type, putative</fullName>
    </submittedName>
</protein>